<dbReference type="AlphaFoldDB" id="A0A1U7XXC1"/>
<dbReference type="RefSeq" id="XP_009791181.1">
    <property type="nucleotide sequence ID" value="XM_009792879.1"/>
</dbReference>
<evidence type="ECO:0000313" key="4">
    <source>
        <dbReference type="RefSeq" id="XP_009791181.1"/>
    </source>
</evidence>
<dbReference type="RefSeq" id="XP_009791180.1">
    <property type="nucleotide sequence ID" value="XM_009792878.1"/>
</dbReference>
<organism evidence="2 3">
    <name type="scientific">Nicotiana sylvestris</name>
    <name type="common">Wood tobacco</name>
    <name type="synonym">South American tobacco</name>
    <dbReference type="NCBI Taxonomy" id="4096"/>
    <lineage>
        <taxon>Eukaryota</taxon>
        <taxon>Viridiplantae</taxon>
        <taxon>Streptophyta</taxon>
        <taxon>Embryophyta</taxon>
        <taxon>Tracheophyta</taxon>
        <taxon>Spermatophyta</taxon>
        <taxon>Magnoliopsida</taxon>
        <taxon>eudicotyledons</taxon>
        <taxon>Gunneridae</taxon>
        <taxon>Pentapetalae</taxon>
        <taxon>asterids</taxon>
        <taxon>lamiids</taxon>
        <taxon>Solanales</taxon>
        <taxon>Solanaceae</taxon>
        <taxon>Nicotianoideae</taxon>
        <taxon>Nicotianeae</taxon>
        <taxon>Nicotiana</taxon>
    </lineage>
</organism>
<sequence length="139" mass="15153">MDDEQKQNLHKKGMHNTEANVDQPNIVMYDPREGFLPVWWHNVYRTGSTRHPEESSAMAIQNVAPNNSPAMASYGPNTVATQTVQNVAPSYGPMSRKSDAGTSNQSRNMQTEPTVNPSRDSSFPNPKTSDAGSSGQSSS</sequence>
<evidence type="ECO:0000256" key="1">
    <source>
        <dbReference type="SAM" id="MobiDB-lite"/>
    </source>
</evidence>
<feature type="region of interest" description="Disordered" evidence="1">
    <location>
        <begin position="1"/>
        <end position="24"/>
    </location>
</feature>
<dbReference type="KEGG" id="nsy:104238507"/>
<gene>
    <name evidence="3 4" type="primary">LOC104238507</name>
</gene>
<accession>A0A1U7XXC1</accession>
<proteinExistence type="predicted"/>
<reference evidence="3 4" key="2">
    <citation type="submission" date="2025-04" db="UniProtKB">
        <authorList>
            <consortium name="RefSeq"/>
        </authorList>
    </citation>
    <scope>IDENTIFICATION</scope>
    <source>
        <tissue evidence="3 4">Leaf</tissue>
    </source>
</reference>
<name>A0A1U7XXC1_NICSY</name>
<evidence type="ECO:0000313" key="2">
    <source>
        <dbReference type="Proteomes" id="UP000189701"/>
    </source>
</evidence>
<feature type="compositionally biased region" description="Low complexity" evidence="1">
    <location>
        <begin position="129"/>
        <end position="139"/>
    </location>
</feature>
<dbReference type="Proteomes" id="UP000189701">
    <property type="component" value="Unplaced"/>
</dbReference>
<feature type="compositionally biased region" description="Polar residues" evidence="1">
    <location>
        <begin position="100"/>
        <end position="128"/>
    </location>
</feature>
<reference evidence="2" key="1">
    <citation type="journal article" date="2013" name="Genome Biol.">
        <title>Reference genomes and transcriptomes of Nicotiana sylvestris and Nicotiana tomentosiformis.</title>
        <authorList>
            <person name="Sierro N."/>
            <person name="Battey J.N."/>
            <person name="Ouadi S."/>
            <person name="Bovet L."/>
            <person name="Goepfert S."/>
            <person name="Bakaher N."/>
            <person name="Peitsch M.C."/>
            <person name="Ivanov N.V."/>
        </authorList>
    </citation>
    <scope>NUCLEOTIDE SEQUENCE [LARGE SCALE GENOMIC DNA]</scope>
</reference>
<keyword evidence="2" id="KW-1185">Reference proteome</keyword>
<evidence type="ECO:0000313" key="3">
    <source>
        <dbReference type="RefSeq" id="XP_009791180.1"/>
    </source>
</evidence>
<protein>
    <submittedName>
        <fullName evidence="3 4">Uncharacterized protein LOC104238507 isoform X1</fullName>
    </submittedName>
</protein>
<feature type="region of interest" description="Disordered" evidence="1">
    <location>
        <begin position="48"/>
        <end position="139"/>
    </location>
</feature>
<dbReference type="GeneID" id="104238507"/>
<feature type="compositionally biased region" description="Polar residues" evidence="1">
    <location>
        <begin position="63"/>
        <end position="88"/>
    </location>
</feature>